<gene>
    <name evidence="1" type="ORF">PPENT_87.1.T0730210</name>
</gene>
<proteinExistence type="predicted"/>
<name>A0A8S1VVL2_9CILI</name>
<accession>A0A8S1VVL2</accession>
<protein>
    <submittedName>
        <fullName evidence="1">Uncharacterized protein</fullName>
    </submittedName>
</protein>
<comment type="caution">
    <text evidence="1">The sequence shown here is derived from an EMBL/GenBank/DDBJ whole genome shotgun (WGS) entry which is preliminary data.</text>
</comment>
<dbReference type="AlphaFoldDB" id="A0A8S1VVL2"/>
<dbReference type="Proteomes" id="UP000689195">
    <property type="component" value="Unassembled WGS sequence"/>
</dbReference>
<sequence length="201" mass="24220">MKFLFMNGRIKLFIKLNNLFLLILHLNAQIQIYFQVLKFYLIVTRIANYSFFQIIDTQPKIVNQSQSFLPISAKINTIVNGSNTFLIYAQYFQNYSILTLILDNFNNLSWYSNQFNDFDTPNQINPYIYVITQKENLQFFISSDFEVQLQLSTLTQMMIKQQFTHIRVYENSKQYSQCEYIWYVIVKLTFLLYRCQLVFWV</sequence>
<reference evidence="1" key="1">
    <citation type="submission" date="2021-01" db="EMBL/GenBank/DDBJ databases">
        <authorList>
            <consortium name="Genoscope - CEA"/>
            <person name="William W."/>
        </authorList>
    </citation>
    <scope>NUCLEOTIDE SEQUENCE</scope>
</reference>
<keyword evidence="2" id="KW-1185">Reference proteome</keyword>
<dbReference type="EMBL" id="CAJJDO010000073">
    <property type="protein sequence ID" value="CAD8180205.1"/>
    <property type="molecule type" value="Genomic_DNA"/>
</dbReference>
<evidence type="ECO:0000313" key="2">
    <source>
        <dbReference type="Proteomes" id="UP000689195"/>
    </source>
</evidence>
<evidence type="ECO:0000313" key="1">
    <source>
        <dbReference type="EMBL" id="CAD8180205.1"/>
    </source>
</evidence>
<organism evidence="1 2">
    <name type="scientific">Paramecium pentaurelia</name>
    <dbReference type="NCBI Taxonomy" id="43138"/>
    <lineage>
        <taxon>Eukaryota</taxon>
        <taxon>Sar</taxon>
        <taxon>Alveolata</taxon>
        <taxon>Ciliophora</taxon>
        <taxon>Intramacronucleata</taxon>
        <taxon>Oligohymenophorea</taxon>
        <taxon>Peniculida</taxon>
        <taxon>Parameciidae</taxon>
        <taxon>Paramecium</taxon>
    </lineage>
</organism>